<dbReference type="EMBL" id="VFOK01000001">
    <property type="protein sequence ID" value="TQL34488.1"/>
    <property type="molecule type" value="Genomic_DNA"/>
</dbReference>
<feature type="transmembrane region" description="Helical" evidence="1">
    <location>
        <begin position="584"/>
        <end position="601"/>
    </location>
</feature>
<dbReference type="Proteomes" id="UP000318336">
    <property type="component" value="Unassembled WGS sequence"/>
</dbReference>
<keyword evidence="1" id="KW-0812">Transmembrane</keyword>
<dbReference type="AlphaFoldDB" id="A0A542XF94"/>
<gene>
    <name evidence="2" type="ORF">FB554_2662</name>
</gene>
<feature type="transmembrane region" description="Helical" evidence="1">
    <location>
        <begin position="433"/>
        <end position="451"/>
    </location>
</feature>
<keyword evidence="3" id="KW-1185">Reference proteome</keyword>
<evidence type="ECO:0000313" key="3">
    <source>
        <dbReference type="Proteomes" id="UP000318336"/>
    </source>
</evidence>
<comment type="caution">
    <text evidence="2">The sequence shown here is derived from an EMBL/GenBank/DDBJ whole genome shotgun (WGS) entry which is preliminary data.</text>
</comment>
<feature type="transmembrane region" description="Helical" evidence="1">
    <location>
        <begin position="557"/>
        <end position="578"/>
    </location>
</feature>
<sequence>MSRPGTGGSLTFTGAYDATGSLVRQDLPGGITATSQRNLLGPEPGGTGTSEVGKAVPYDRAYSYDGAGRLVRVADRVGHGQGAPAGLGPDTPATPAAPCYVRTYAFDGPAGLNGSRTGESFAISTDGDCANPAPAYKATATYSYDAADRPVSGKAVEGAAAPGAYTYDAFGRQTTVPASDAPNRDAGDITIGYFDTDLARTVTQGATSTELTLDSAGRRANQTTTDATSVTKTVVRHYTDESDNPSWVEETKPGQGTTTTRFVEGVSSELGAMITDTGEATVNLSNPHGDNVSSVTVAADQATDVPCTSMGGWSDYTEFGQPYGFTPVNDPAVVGPIGYGWLGAQQRSNTTDTAGLTLMGVRLYNPATGAFTTPDPVYGGNDTAYTYPQDPINSFDLDGKWGWRGIRKGWNRLTRAATGNSKWAKRFRTGCSWMPSVAGTACGGFYTAAYAGRNRREAAKWGLSTLTSSFGGNYARKLMNSGLKATRAPRQRLVRKVTRPRQFFRNFWRHPKRFERGVGFVSGNAHGSALGGSSVQSGPWGGGDVGKRFPSESWLSVVFPAWPGFLMFLLIVVLYWPAWGDGEGIWGLGIASVLCAFRIVTDSATVRFNWVQVGRGSISISAGKCPYVRFDVVPIETIERVEWIWGTRWFYNISPSSDRGCEFSIQTDSGTSYSVDLLLPNSRARWRALRCLGEALVGAEWIVDGESWDPRRDPLGPKPQRWTSIWGLLR</sequence>
<name>A0A542XF94_9MICO</name>
<reference evidence="2 3" key="1">
    <citation type="submission" date="2019-06" db="EMBL/GenBank/DDBJ databases">
        <title>Sequencing the genomes of 1000 actinobacteria strains.</title>
        <authorList>
            <person name="Klenk H.-P."/>
        </authorList>
    </citation>
    <scope>NUCLEOTIDE SEQUENCE [LARGE SCALE GENOMIC DNA]</scope>
    <source>
        <strain evidence="2 3">DSM 24617</strain>
    </source>
</reference>
<evidence type="ECO:0000256" key="1">
    <source>
        <dbReference type="SAM" id="Phobius"/>
    </source>
</evidence>
<protein>
    <submittedName>
        <fullName evidence="2">RHS repeat-associated protein</fullName>
    </submittedName>
</protein>
<organism evidence="2 3">
    <name type="scientific">Barrientosiimonas humi</name>
    <dbReference type="NCBI Taxonomy" id="999931"/>
    <lineage>
        <taxon>Bacteria</taxon>
        <taxon>Bacillati</taxon>
        <taxon>Actinomycetota</taxon>
        <taxon>Actinomycetes</taxon>
        <taxon>Micrococcales</taxon>
        <taxon>Dermacoccaceae</taxon>
        <taxon>Barrientosiimonas</taxon>
    </lineage>
</organism>
<keyword evidence="1" id="KW-0472">Membrane</keyword>
<keyword evidence="1" id="KW-1133">Transmembrane helix</keyword>
<accession>A0A542XF94</accession>
<evidence type="ECO:0000313" key="2">
    <source>
        <dbReference type="EMBL" id="TQL34488.1"/>
    </source>
</evidence>
<proteinExistence type="predicted"/>
<dbReference type="Gene3D" id="2.180.10.10">
    <property type="entry name" value="RHS repeat-associated core"/>
    <property type="match status" value="1"/>
</dbReference>